<gene>
    <name evidence="1" type="ORF">CCACVL1_05213</name>
</gene>
<proteinExistence type="predicted"/>
<comment type="caution">
    <text evidence="1">The sequence shown here is derived from an EMBL/GenBank/DDBJ whole genome shotgun (WGS) entry which is preliminary data.</text>
</comment>
<dbReference type="AlphaFoldDB" id="A0A1R3JLY1"/>
<organism evidence="1 2">
    <name type="scientific">Corchorus capsularis</name>
    <name type="common">Jute</name>
    <dbReference type="NCBI Taxonomy" id="210143"/>
    <lineage>
        <taxon>Eukaryota</taxon>
        <taxon>Viridiplantae</taxon>
        <taxon>Streptophyta</taxon>
        <taxon>Embryophyta</taxon>
        <taxon>Tracheophyta</taxon>
        <taxon>Spermatophyta</taxon>
        <taxon>Magnoliopsida</taxon>
        <taxon>eudicotyledons</taxon>
        <taxon>Gunneridae</taxon>
        <taxon>Pentapetalae</taxon>
        <taxon>rosids</taxon>
        <taxon>malvids</taxon>
        <taxon>Malvales</taxon>
        <taxon>Malvaceae</taxon>
        <taxon>Grewioideae</taxon>
        <taxon>Apeibeae</taxon>
        <taxon>Corchorus</taxon>
    </lineage>
</organism>
<name>A0A1R3JLY1_COCAP</name>
<dbReference type="Proteomes" id="UP000188268">
    <property type="component" value="Unassembled WGS sequence"/>
</dbReference>
<accession>A0A1R3JLY1</accession>
<keyword evidence="2" id="KW-1185">Reference proteome</keyword>
<protein>
    <submittedName>
        <fullName evidence="1">Uncharacterized protein</fullName>
    </submittedName>
</protein>
<evidence type="ECO:0000313" key="2">
    <source>
        <dbReference type="Proteomes" id="UP000188268"/>
    </source>
</evidence>
<dbReference type="EMBL" id="AWWV01007572">
    <property type="protein sequence ID" value="OMO95862.1"/>
    <property type="molecule type" value="Genomic_DNA"/>
</dbReference>
<sequence>MVGEKDISLQTSLEESSME</sequence>
<evidence type="ECO:0000313" key="1">
    <source>
        <dbReference type="EMBL" id="OMO95862.1"/>
    </source>
</evidence>
<reference evidence="1 2" key="1">
    <citation type="submission" date="2013-09" db="EMBL/GenBank/DDBJ databases">
        <title>Corchorus capsularis genome sequencing.</title>
        <authorList>
            <person name="Alam M."/>
            <person name="Haque M.S."/>
            <person name="Islam M.S."/>
            <person name="Emdad E.M."/>
            <person name="Islam M.M."/>
            <person name="Ahmed B."/>
            <person name="Halim A."/>
            <person name="Hossen Q.M.M."/>
            <person name="Hossain M.Z."/>
            <person name="Ahmed R."/>
            <person name="Khan M.M."/>
            <person name="Islam R."/>
            <person name="Rashid M.M."/>
            <person name="Khan S.A."/>
            <person name="Rahman M.S."/>
            <person name="Alam M."/>
        </authorList>
    </citation>
    <scope>NUCLEOTIDE SEQUENCE [LARGE SCALE GENOMIC DNA]</scope>
    <source>
        <strain evidence="2">cv. CVL-1</strain>
        <tissue evidence="1">Whole seedling</tissue>
    </source>
</reference>